<evidence type="ECO:0000313" key="2">
    <source>
        <dbReference type="EnsemblMetazoa" id="AMAM003462-PA"/>
    </source>
</evidence>
<dbReference type="GO" id="GO:0006508">
    <property type="term" value="P:proteolysis"/>
    <property type="evidence" value="ECO:0007669"/>
    <property type="project" value="InterPro"/>
</dbReference>
<protein>
    <recommendedName>
        <fullName evidence="1">Caspase family p20 domain-containing protein</fullName>
    </recommendedName>
</protein>
<organism evidence="2 3">
    <name type="scientific">Anopheles maculatus</name>
    <dbReference type="NCBI Taxonomy" id="74869"/>
    <lineage>
        <taxon>Eukaryota</taxon>
        <taxon>Metazoa</taxon>
        <taxon>Ecdysozoa</taxon>
        <taxon>Arthropoda</taxon>
        <taxon>Hexapoda</taxon>
        <taxon>Insecta</taxon>
        <taxon>Pterygota</taxon>
        <taxon>Neoptera</taxon>
        <taxon>Endopterygota</taxon>
        <taxon>Diptera</taxon>
        <taxon>Nematocera</taxon>
        <taxon>Culicoidea</taxon>
        <taxon>Culicidae</taxon>
        <taxon>Anophelinae</taxon>
        <taxon>Anopheles</taxon>
        <taxon>Anopheles maculatus group</taxon>
    </lineage>
</organism>
<evidence type="ECO:0000313" key="3">
    <source>
        <dbReference type="Proteomes" id="UP000075901"/>
    </source>
</evidence>
<dbReference type="Gene3D" id="3.40.50.1460">
    <property type="match status" value="1"/>
</dbReference>
<dbReference type="EnsemblMetazoa" id="AMAM003462-RA">
    <property type="protein sequence ID" value="AMAM003462-PA"/>
    <property type="gene ID" value="AMAM003462"/>
</dbReference>
<dbReference type="InterPro" id="IPR001309">
    <property type="entry name" value="Pept_C14_p20"/>
</dbReference>
<dbReference type="Proteomes" id="UP000075901">
    <property type="component" value="Unassembled WGS sequence"/>
</dbReference>
<accession>A0A182SBI4</accession>
<feature type="domain" description="Caspase family p20" evidence="1">
    <location>
        <begin position="11"/>
        <end position="90"/>
    </location>
</feature>
<reference evidence="3" key="1">
    <citation type="submission" date="2013-09" db="EMBL/GenBank/DDBJ databases">
        <title>The Genome Sequence of Anopheles maculatus species B.</title>
        <authorList>
            <consortium name="The Broad Institute Genomics Platform"/>
            <person name="Neafsey D.E."/>
            <person name="Besansky N."/>
            <person name="Howell P."/>
            <person name="Walton C."/>
            <person name="Young S.K."/>
            <person name="Zeng Q."/>
            <person name="Gargeya S."/>
            <person name="Fitzgerald M."/>
            <person name="Haas B."/>
            <person name="Abouelleil A."/>
            <person name="Allen A.W."/>
            <person name="Alvarado L."/>
            <person name="Arachchi H.M."/>
            <person name="Berlin A.M."/>
            <person name="Chapman S.B."/>
            <person name="Gainer-Dewar J."/>
            <person name="Goldberg J."/>
            <person name="Griggs A."/>
            <person name="Gujja S."/>
            <person name="Hansen M."/>
            <person name="Howarth C."/>
            <person name="Imamovic A."/>
            <person name="Ireland A."/>
            <person name="Larimer J."/>
            <person name="McCowan C."/>
            <person name="Murphy C."/>
            <person name="Pearson M."/>
            <person name="Poon T.W."/>
            <person name="Priest M."/>
            <person name="Roberts A."/>
            <person name="Saif S."/>
            <person name="Shea T."/>
            <person name="Sisk P."/>
            <person name="Sykes S."/>
            <person name="Wortman J."/>
            <person name="Nusbaum C."/>
            <person name="Birren B."/>
        </authorList>
    </citation>
    <scope>NUCLEOTIDE SEQUENCE [LARGE SCALE GENOMIC DNA]</scope>
    <source>
        <strain evidence="3">maculatus3</strain>
    </source>
</reference>
<keyword evidence="3" id="KW-1185">Reference proteome</keyword>
<dbReference type="InterPro" id="IPR011600">
    <property type="entry name" value="Pept_C14_caspase"/>
</dbReference>
<dbReference type="VEuPathDB" id="VectorBase:AMAM003462"/>
<dbReference type="InterPro" id="IPR002398">
    <property type="entry name" value="Pept_C14"/>
</dbReference>
<dbReference type="PANTHER" id="PTHR10454">
    <property type="entry name" value="CASPASE"/>
    <property type="match status" value="1"/>
</dbReference>
<dbReference type="AlphaFoldDB" id="A0A182SBI4"/>
<sequence>MYRCDVHDINQNYTANGVREKMESIATQNFTDHSCLMVFIVSHGGMNDTIMGSDGSLYSLGDDIVKQCTSNPTLNGKPKIIVVQACRTNATTATVARKSPLIDDCDVAVFKSSYHNEICDISSDSDPRQGDTFMQTFLRLLHATNQQSIIHVNTLLAGEFYERK</sequence>
<proteinExistence type="predicted"/>
<name>A0A182SBI4_9DIPT</name>
<dbReference type="Pfam" id="PF00656">
    <property type="entry name" value="Peptidase_C14"/>
    <property type="match status" value="1"/>
</dbReference>
<dbReference type="SUPFAM" id="SSF52129">
    <property type="entry name" value="Caspase-like"/>
    <property type="match status" value="1"/>
</dbReference>
<evidence type="ECO:0000259" key="1">
    <source>
        <dbReference type="PROSITE" id="PS50208"/>
    </source>
</evidence>
<dbReference type="InterPro" id="IPR029030">
    <property type="entry name" value="Caspase-like_dom_sf"/>
</dbReference>
<dbReference type="GO" id="GO:0004197">
    <property type="term" value="F:cysteine-type endopeptidase activity"/>
    <property type="evidence" value="ECO:0007669"/>
    <property type="project" value="InterPro"/>
</dbReference>
<reference evidence="2" key="2">
    <citation type="submission" date="2020-05" db="UniProtKB">
        <authorList>
            <consortium name="EnsemblMetazoa"/>
        </authorList>
    </citation>
    <scope>IDENTIFICATION</scope>
    <source>
        <strain evidence="2">maculatus3</strain>
    </source>
</reference>
<dbReference type="PROSITE" id="PS50208">
    <property type="entry name" value="CASPASE_P20"/>
    <property type="match status" value="1"/>
</dbReference>